<proteinExistence type="predicted"/>
<dbReference type="InterPro" id="IPR002885">
    <property type="entry name" value="PPR_rpt"/>
</dbReference>
<dbReference type="PROSITE" id="PS51375">
    <property type="entry name" value="PPR"/>
    <property type="match status" value="2"/>
</dbReference>
<reference evidence="3" key="1">
    <citation type="submission" date="2022-07" db="EMBL/GenBank/DDBJ databases">
        <title>Phylogenomic reconstructions and comparative analyses of Kickxellomycotina fungi.</title>
        <authorList>
            <person name="Reynolds N.K."/>
            <person name="Stajich J.E."/>
            <person name="Barry K."/>
            <person name="Grigoriev I.V."/>
            <person name="Crous P."/>
            <person name="Smith M.E."/>
        </authorList>
    </citation>
    <scope>NUCLEOTIDE SEQUENCE</scope>
    <source>
        <strain evidence="3">NBRC 100468</strain>
    </source>
</reference>
<organism evidence="3 4">
    <name type="scientific">Mycoemilia scoparia</name>
    <dbReference type="NCBI Taxonomy" id="417184"/>
    <lineage>
        <taxon>Eukaryota</taxon>
        <taxon>Fungi</taxon>
        <taxon>Fungi incertae sedis</taxon>
        <taxon>Zoopagomycota</taxon>
        <taxon>Kickxellomycotina</taxon>
        <taxon>Kickxellomycetes</taxon>
        <taxon>Kickxellales</taxon>
        <taxon>Kickxellaceae</taxon>
        <taxon>Mycoemilia</taxon>
    </lineage>
</organism>
<evidence type="ECO:0008006" key="5">
    <source>
        <dbReference type="Google" id="ProtNLM"/>
    </source>
</evidence>
<evidence type="ECO:0000313" key="3">
    <source>
        <dbReference type="EMBL" id="KAJ1913862.1"/>
    </source>
</evidence>
<dbReference type="EMBL" id="JANBPU010000233">
    <property type="protein sequence ID" value="KAJ1913862.1"/>
    <property type="molecule type" value="Genomic_DNA"/>
</dbReference>
<protein>
    <recommendedName>
        <fullName evidence="5">Pentacotripeptide-repeat region of PRORP domain-containing protein</fullName>
    </recommendedName>
</protein>
<gene>
    <name evidence="3" type="ORF">H4219_005020</name>
</gene>
<dbReference type="NCBIfam" id="TIGR00756">
    <property type="entry name" value="PPR"/>
    <property type="match status" value="2"/>
</dbReference>
<accession>A0A9W8DQU6</accession>
<dbReference type="OrthoDB" id="185373at2759"/>
<evidence type="ECO:0000256" key="2">
    <source>
        <dbReference type="SAM" id="MobiDB-lite"/>
    </source>
</evidence>
<sequence>MSQMLYLPFRQTKNTLRFTTTAKTRALLASFPRIQTAGFKTTQSPYGITNSLRKFIFKNIVTTNTDSSNSITENTDKTKKAQKSFRIGSEWKPLLNPNTIKKGTENARFSEALKAKDVEEAWWIFISDPSKAIPTTTITTTAAAVNTTKSSKEKAIAAVADQKKIWVEFLRLVLNSHEGANNLNPSSSHAVSESLEFSYRVVRIVGEYLKSVRSSSKEGLSLFSSPSPSKSPISLGLATDEYNQIYKVLGFAASQPTMASAGISLDPSSSQPHVSLAGLACLLARHMNADNVHPTASTLNTMLNVCLGLDDLSTAKTILWFITGNYHGLDKTNNDADQPVPDDSAEYLSPPARSWVMPNIETLHLLLQIVSQAEPPSHTHSTRTSSINEDIENIEGDEGWLLNPTLPPPPPKADIKLIQQWRASLAGSVYKSITLADRSNFTSNAENISPDTGSRQQSIFATMFDLSLKAKLYEDALNYYEAFLASNPEKLTWLWHTILDTSFKSNELWLVDRIFKDAISYKVKPNRHAMSNWLYLTLDDLAQQDSSKIASGNIVETIKSLLKGLPNMEPPNSSDPSGTMFLISRSLLVLASRISKEKHAAKPHLQWADTDPELVIAFAKQTFDLVVDRWTGTRIDGIVFDLCRADCPRLAQSLVEKAYEEQKIMITARTFTTIMSCYNSKGMYLEAVEVFRWLTNKLRDEEAQLALDSSNNSGGTGATSLLPQPNERIYTCVMKSYIKAGSYDEALSVGAMMRQQHDEDPESMKLDVVFYQTMMTAYLKNKDIAEALYLFEEMRASNVQASAHLYGTMIDGFGKYSNDAGTGLIRAIAYVDNLLPKEFDTGFYNILMEAYSRTGEPTLAFQTWELMKYRGIQPDNVTASVLIDTCGWSQKMDWSDERTSTTEAEEYESEAVGNSNDNEAQSSPTTSASKDKDANANEPAQTTDHLNIPDEPPSYRFIYRLGSILKDFDKCGLKLNIHNYSSLIECLIRSGSASDAIALLINDVHTRDDLRIYPKLLFVARGMLVARRQTGPLERLDKFVKENYPEWFDLVKQKSMKK</sequence>
<name>A0A9W8DQU6_9FUNG</name>
<dbReference type="Pfam" id="PF13041">
    <property type="entry name" value="PPR_2"/>
    <property type="match status" value="2"/>
</dbReference>
<dbReference type="Proteomes" id="UP001150538">
    <property type="component" value="Unassembled WGS sequence"/>
</dbReference>
<dbReference type="Pfam" id="PF01535">
    <property type="entry name" value="PPR"/>
    <property type="match status" value="2"/>
</dbReference>
<dbReference type="PANTHER" id="PTHR47938">
    <property type="entry name" value="RESPIRATORY COMPLEX I CHAPERONE (CIA84), PUTATIVE (AFU_ORTHOLOGUE AFUA_2G06020)-RELATED"/>
    <property type="match status" value="1"/>
</dbReference>
<feature type="compositionally biased region" description="Polar residues" evidence="2">
    <location>
        <begin position="912"/>
        <end position="928"/>
    </location>
</feature>
<dbReference type="InterPro" id="IPR011990">
    <property type="entry name" value="TPR-like_helical_dom_sf"/>
</dbReference>
<feature type="region of interest" description="Disordered" evidence="2">
    <location>
        <begin position="894"/>
        <end position="949"/>
    </location>
</feature>
<evidence type="ECO:0000313" key="4">
    <source>
        <dbReference type="Proteomes" id="UP001150538"/>
    </source>
</evidence>
<feature type="repeat" description="PPR" evidence="1">
    <location>
        <begin position="767"/>
        <end position="801"/>
    </location>
</feature>
<dbReference type="PANTHER" id="PTHR47938:SF35">
    <property type="entry name" value="PENTATRICOPEPTIDE REPEAT-CONTAINING PROTEIN 4, MITOCHONDRIAL-RELATED"/>
    <property type="match status" value="1"/>
</dbReference>
<dbReference type="GO" id="GO:0003729">
    <property type="term" value="F:mRNA binding"/>
    <property type="evidence" value="ECO:0007669"/>
    <property type="project" value="TreeGrafter"/>
</dbReference>
<dbReference type="Gene3D" id="1.25.40.10">
    <property type="entry name" value="Tetratricopeptide repeat domain"/>
    <property type="match status" value="3"/>
</dbReference>
<feature type="repeat" description="PPR" evidence="1">
    <location>
        <begin position="840"/>
        <end position="874"/>
    </location>
</feature>
<dbReference type="AlphaFoldDB" id="A0A9W8DQU6"/>
<evidence type="ECO:0000256" key="1">
    <source>
        <dbReference type="PROSITE-ProRule" id="PRU00708"/>
    </source>
</evidence>
<comment type="caution">
    <text evidence="3">The sequence shown here is derived from an EMBL/GenBank/DDBJ whole genome shotgun (WGS) entry which is preliminary data.</text>
</comment>
<keyword evidence="4" id="KW-1185">Reference proteome</keyword>